<accession>A0A150K7E2</accession>
<comment type="caution">
    <text evidence="1">The sequence shown here is derived from an EMBL/GenBank/DDBJ whole genome shotgun (WGS) entry which is preliminary data.</text>
</comment>
<protein>
    <submittedName>
        <fullName evidence="1">Uncharacterized protein</fullName>
    </submittedName>
</protein>
<dbReference type="Proteomes" id="UP000075288">
    <property type="component" value="Unassembled WGS sequence"/>
</dbReference>
<organism evidence="1 2">
    <name type="scientific">Heyndrickxia coagulans</name>
    <name type="common">Weizmannia coagulans</name>
    <dbReference type="NCBI Taxonomy" id="1398"/>
    <lineage>
        <taxon>Bacteria</taxon>
        <taxon>Bacillati</taxon>
        <taxon>Bacillota</taxon>
        <taxon>Bacilli</taxon>
        <taxon>Bacillales</taxon>
        <taxon>Bacillaceae</taxon>
        <taxon>Heyndrickxia</taxon>
    </lineage>
</organism>
<dbReference type="PATRIC" id="fig|1398.26.peg.1111"/>
<dbReference type="EMBL" id="LQYG01000016">
    <property type="protein sequence ID" value="KYC65483.1"/>
    <property type="molecule type" value="Genomic_DNA"/>
</dbReference>
<evidence type="ECO:0000313" key="1">
    <source>
        <dbReference type="EMBL" id="KYC65483.1"/>
    </source>
</evidence>
<dbReference type="AlphaFoldDB" id="A0A150K7E2"/>
<proteinExistence type="predicted"/>
<reference evidence="1 2" key="1">
    <citation type="submission" date="2016-01" db="EMBL/GenBank/DDBJ databases">
        <title>Genome Sequences of Twelve Sporeforming Bacillus Species Isolated from Foods.</title>
        <authorList>
            <person name="Berendsen E.M."/>
            <person name="Wells-Bennik M.H."/>
            <person name="Krawcyk A.O."/>
            <person name="De Jong A."/>
            <person name="Holsappel S."/>
            <person name="Eijlander R.T."/>
            <person name="Kuipers O.P."/>
        </authorList>
    </citation>
    <scope>NUCLEOTIDE SEQUENCE [LARGE SCALE GENOMIC DNA]</scope>
    <source>
        <strain evidence="1 2">B4098</strain>
    </source>
</reference>
<sequence>MLFRYFLLCRAFYGCFFDASGKFFRYARICLLFRGISRIFSMSYSFFYLTKRKRFDLTTIYSI</sequence>
<gene>
    <name evidence="1" type="ORF">B4098_2880</name>
</gene>
<evidence type="ECO:0000313" key="2">
    <source>
        <dbReference type="Proteomes" id="UP000075288"/>
    </source>
</evidence>
<name>A0A150K7E2_HEYCO</name>